<comment type="caution">
    <text evidence="1">The sequence shown here is derived from an EMBL/GenBank/DDBJ whole genome shotgun (WGS) entry which is preliminary data.</text>
</comment>
<name>A0A392P6M5_9FABA</name>
<dbReference type="EMBL" id="LXQA010064162">
    <property type="protein sequence ID" value="MCI07089.1"/>
    <property type="molecule type" value="Genomic_DNA"/>
</dbReference>
<proteinExistence type="predicted"/>
<protein>
    <submittedName>
        <fullName evidence="1">Uncharacterized protein</fullName>
    </submittedName>
</protein>
<feature type="non-terminal residue" evidence="1">
    <location>
        <position position="1"/>
    </location>
</feature>
<evidence type="ECO:0000313" key="1">
    <source>
        <dbReference type="EMBL" id="MCI07089.1"/>
    </source>
</evidence>
<sequence>GDVKELSDKEGGGFNP</sequence>
<organism evidence="1 2">
    <name type="scientific">Trifolium medium</name>
    <dbReference type="NCBI Taxonomy" id="97028"/>
    <lineage>
        <taxon>Eukaryota</taxon>
        <taxon>Viridiplantae</taxon>
        <taxon>Streptophyta</taxon>
        <taxon>Embryophyta</taxon>
        <taxon>Tracheophyta</taxon>
        <taxon>Spermatophyta</taxon>
        <taxon>Magnoliopsida</taxon>
        <taxon>eudicotyledons</taxon>
        <taxon>Gunneridae</taxon>
        <taxon>Pentapetalae</taxon>
        <taxon>rosids</taxon>
        <taxon>fabids</taxon>
        <taxon>Fabales</taxon>
        <taxon>Fabaceae</taxon>
        <taxon>Papilionoideae</taxon>
        <taxon>50 kb inversion clade</taxon>
        <taxon>NPAAA clade</taxon>
        <taxon>Hologalegina</taxon>
        <taxon>IRL clade</taxon>
        <taxon>Trifolieae</taxon>
        <taxon>Trifolium</taxon>
    </lineage>
</organism>
<dbReference type="AlphaFoldDB" id="A0A392P6M5"/>
<dbReference type="Proteomes" id="UP000265520">
    <property type="component" value="Unassembled WGS sequence"/>
</dbReference>
<keyword evidence="2" id="KW-1185">Reference proteome</keyword>
<accession>A0A392P6M5</accession>
<evidence type="ECO:0000313" key="2">
    <source>
        <dbReference type="Proteomes" id="UP000265520"/>
    </source>
</evidence>
<reference evidence="1 2" key="1">
    <citation type="journal article" date="2018" name="Front. Plant Sci.">
        <title>Red Clover (Trifolium pratense) and Zigzag Clover (T. medium) - A Picture of Genomic Similarities and Differences.</title>
        <authorList>
            <person name="Dluhosova J."/>
            <person name="Istvanek J."/>
            <person name="Nedelnik J."/>
            <person name="Repkova J."/>
        </authorList>
    </citation>
    <scope>NUCLEOTIDE SEQUENCE [LARGE SCALE GENOMIC DNA]</scope>
    <source>
        <strain evidence="2">cv. 10/8</strain>
        <tissue evidence="1">Leaf</tissue>
    </source>
</reference>